<reference evidence="2 3" key="1">
    <citation type="submission" date="2010-01" db="EMBL/GenBank/DDBJ databases">
        <authorList>
            <person name="Kropinski A.M."/>
            <person name="Agwai U."/>
            <person name="Lingohr E.J."/>
            <person name="Poindexter J.S."/>
            <person name="Wright E.R."/>
        </authorList>
    </citation>
    <scope>NUCLEOTIDE SEQUENCE [LARGE SCALE GENOMIC DNA]</scope>
</reference>
<organism evidence="2 3">
    <name type="scientific">Caulobacter phage Cd1</name>
    <dbReference type="NCBI Taxonomy" id="718008"/>
    <lineage>
        <taxon>Viruses</taxon>
        <taxon>Duplodnaviria</taxon>
        <taxon>Heunggongvirae</taxon>
        <taxon>Uroviricota</taxon>
        <taxon>Caudoviricetes</taxon>
        <taxon>Autographivirales</taxon>
        <taxon>Autonotataviridae</taxon>
        <taxon>Conareevirus</taxon>
        <taxon>Conareevirus Cd1</taxon>
    </lineage>
</organism>
<evidence type="ECO:0000313" key="3">
    <source>
        <dbReference type="Proteomes" id="UP000373977"/>
    </source>
</evidence>
<evidence type="ECO:0000256" key="1">
    <source>
        <dbReference type="SAM" id="MobiDB-lite"/>
    </source>
</evidence>
<dbReference type="Proteomes" id="UP000373977">
    <property type="component" value="Segment"/>
</dbReference>
<dbReference type="EMBL" id="GU393987">
    <property type="protein sequence ID" value="ADD21646.1"/>
    <property type="molecule type" value="Genomic_DNA"/>
</dbReference>
<keyword evidence="3" id="KW-1185">Reference proteome</keyword>
<sequence length="142" mass="15931">MWPPCALPSRHTARRPLPLTPRGRRLSAWSNTPSNTTRTFAVKNCKPFAATRTRLTTLAVALRSCMTMRDNVLFPMLEGIARRSPGWGTAVSLPQEDGTVLRMRVSIANAFRNLIRRPEPTPRADKGSGYVFDRAGTRRLVR</sequence>
<accession>F1ADP4</accession>
<protein>
    <submittedName>
        <fullName evidence="2">Uncharacterized protein</fullName>
    </submittedName>
</protein>
<proteinExistence type="predicted"/>
<name>F1ADP4_9CAUD</name>
<evidence type="ECO:0000313" key="2">
    <source>
        <dbReference type="EMBL" id="ADD21646.1"/>
    </source>
</evidence>
<feature type="region of interest" description="Disordered" evidence="1">
    <location>
        <begin position="1"/>
        <end position="33"/>
    </location>
</feature>